<reference evidence="2" key="1">
    <citation type="journal article" date="2019" name="Int. J. Syst. Evol. Microbiol.">
        <title>The Global Catalogue of Microorganisms (GCM) 10K type strain sequencing project: providing services to taxonomists for standard genome sequencing and annotation.</title>
        <authorList>
            <consortium name="The Broad Institute Genomics Platform"/>
            <consortium name="The Broad Institute Genome Sequencing Center for Infectious Disease"/>
            <person name="Wu L."/>
            <person name="Ma J."/>
        </authorList>
    </citation>
    <scope>NUCLEOTIDE SEQUENCE [LARGE SCALE GENOMIC DNA]</scope>
    <source>
        <strain evidence="2">JCM 14924</strain>
    </source>
</reference>
<name>A0ABP5NFM0_9ACTN</name>
<comment type="caution">
    <text evidence="1">The sequence shown here is derived from an EMBL/GenBank/DDBJ whole genome shotgun (WGS) entry which is preliminary data.</text>
</comment>
<sequence>MINKARINVRVRRLKAGPLSSARARFHGRRDAAGLREFLTDAAAGGTPADDGLPPYILGLRARVHRDTAGLRSRLLAAHHGLYVRIQAESVRVVTQYDERAEPAPAALARYGERVGQWRSAAAVCRQQAQQLVGDANQLIACYWDAAWRRTRRDGHVDGPRPTNWLPGEIELDHTWAHLDDSLLSDRWYAPEGAGRNADPSAVARALHILDHQAVRGGGATSGAHGR</sequence>
<gene>
    <name evidence="1" type="ORF">GCM10009787_41140</name>
</gene>
<evidence type="ECO:0000313" key="2">
    <source>
        <dbReference type="Proteomes" id="UP001501391"/>
    </source>
</evidence>
<dbReference type="Proteomes" id="UP001501391">
    <property type="component" value="Unassembled WGS sequence"/>
</dbReference>
<accession>A0ABP5NFM0</accession>
<evidence type="ECO:0000313" key="1">
    <source>
        <dbReference type="EMBL" id="GAA2198439.1"/>
    </source>
</evidence>
<keyword evidence="2" id="KW-1185">Reference proteome</keyword>
<protein>
    <submittedName>
        <fullName evidence="1">Uncharacterized protein</fullName>
    </submittedName>
</protein>
<dbReference type="EMBL" id="BAAAOQ010000013">
    <property type="protein sequence ID" value="GAA2198439.1"/>
    <property type="molecule type" value="Genomic_DNA"/>
</dbReference>
<proteinExistence type="predicted"/>
<organism evidence="1 2">
    <name type="scientific">Streptomyces bangladeshensis</name>
    <dbReference type="NCBI Taxonomy" id="295352"/>
    <lineage>
        <taxon>Bacteria</taxon>
        <taxon>Bacillati</taxon>
        <taxon>Actinomycetota</taxon>
        <taxon>Actinomycetes</taxon>
        <taxon>Kitasatosporales</taxon>
        <taxon>Streptomycetaceae</taxon>
        <taxon>Streptomyces</taxon>
    </lineage>
</organism>
<dbReference type="RefSeq" id="WP_346163259.1">
    <property type="nucleotide sequence ID" value="NZ_BAAAOQ010000013.1"/>
</dbReference>